<evidence type="ECO:0000256" key="5">
    <source>
        <dbReference type="ARBA" id="ARBA00022840"/>
    </source>
</evidence>
<dbReference type="CDD" id="cd00464">
    <property type="entry name" value="SK"/>
    <property type="match status" value="1"/>
</dbReference>
<dbReference type="PRINTS" id="PR01100">
    <property type="entry name" value="SHIKIMTKNASE"/>
</dbReference>
<dbReference type="Proteomes" id="UP000199103">
    <property type="component" value="Chromosome I"/>
</dbReference>
<comment type="function">
    <text evidence="7">Catalyzes the specific phosphorylation of the 3-hydroxyl group of shikimic acid using ATP as a cosubstrate.</text>
</comment>
<feature type="binding site" evidence="7">
    <location>
        <position position="11"/>
    </location>
    <ligand>
        <name>Mg(2+)</name>
        <dbReference type="ChEBI" id="CHEBI:18420"/>
    </ligand>
</feature>
<feature type="binding site" evidence="7">
    <location>
        <position position="115"/>
    </location>
    <ligand>
        <name>ATP</name>
        <dbReference type="ChEBI" id="CHEBI:30616"/>
    </ligand>
</feature>
<evidence type="ECO:0000256" key="1">
    <source>
        <dbReference type="ARBA" id="ARBA00022605"/>
    </source>
</evidence>
<evidence type="ECO:0000313" key="8">
    <source>
        <dbReference type="EMBL" id="SDT46325.1"/>
    </source>
</evidence>
<feature type="binding site" evidence="7">
    <location>
        <position position="150"/>
    </location>
    <ligand>
        <name>ATP</name>
        <dbReference type="ChEBI" id="CHEBI:30616"/>
    </ligand>
</feature>
<dbReference type="InterPro" id="IPR027417">
    <property type="entry name" value="P-loop_NTPase"/>
</dbReference>
<dbReference type="GO" id="GO:0008652">
    <property type="term" value="P:amino acid biosynthetic process"/>
    <property type="evidence" value="ECO:0007669"/>
    <property type="project" value="UniProtKB-KW"/>
</dbReference>
<dbReference type="Pfam" id="PF01202">
    <property type="entry name" value="SKI"/>
    <property type="match status" value="1"/>
</dbReference>
<dbReference type="PANTHER" id="PTHR21087">
    <property type="entry name" value="SHIKIMATE KINASE"/>
    <property type="match status" value="1"/>
</dbReference>
<gene>
    <name evidence="7" type="primary">aroK</name>
    <name evidence="8" type="ORF">SAMN04489812_6005</name>
</gene>
<organism evidence="8 9">
    <name type="scientific">Microlunatus soli</name>
    <dbReference type="NCBI Taxonomy" id="630515"/>
    <lineage>
        <taxon>Bacteria</taxon>
        <taxon>Bacillati</taxon>
        <taxon>Actinomycetota</taxon>
        <taxon>Actinomycetes</taxon>
        <taxon>Propionibacteriales</taxon>
        <taxon>Propionibacteriaceae</taxon>
        <taxon>Microlunatus</taxon>
    </lineage>
</organism>
<keyword evidence="9" id="KW-1185">Reference proteome</keyword>
<dbReference type="GO" id="GO:0009073">
    <property type="term" value="P:aromatic amino acid family biosynthetic process"/>
    <property type="evidence" value="ECO:0007669"/>
    <property type="project" value="UniProtKB-KW"/>
</dbReference>
<keyword evidence="4 7" id="KW-0418">Kinase</keyword>
<protein>
    <recommendedName>
        <fullName evidence="7">Shikimate kinase</fullName>
        <shortName evidence="7">SK</shortName>
        <ecNumber evidence="7">2.7.1.71</ecNumber>
    </recommendedName>
</protein>
<keyword evidence="3 7" id="KW-0547">Nucleotide-binding</keyword>
<comment type="cofactor">
    <cofactor evidence="7">
        <name>Mg(2+)</name>
        <dbReference type="ChEBI" id="CHEBI:18420"/>
    </cofactor>
    <text evidence="7">Binds 1 Mg(2+) ion per subunit.</text>
</comment>
<comment type="subcellular location">
    <subcellularLocation>
        <location evidence="7">Cytoplasm</location>
    </subcellularLocation>
</comment>
<dbReference type="GO" id="GO:0005524">
    <property type="term" value="F:ATP binding"/>
    <property type="evidence" value="ECO:0007669"/>
    <property type="project" value="UniProtKB-UniRule"/>
</dbReference>
<sequence length="163" mass="17467">MLVGPPSSGKSTVGRLLADRLGAEFVDVDDVIEQRAGKSISDIFTGDGEPAFRRLEVDTTIEMIGRQDAGQLVVSLGGGAVTSEQIRAALSPHRVVWLQVGIAAAADRIGLNTARPLLLGNVRGQLIKLMREREPLYAEVATISVATDKREPPELVESIISRL</sequence>
<evidence type="ECO:0000313" key="9">
    <source>
        <dbReference type="Proteomes" id="UP000199103"/>
    </source>
</evidence>
<comment type="similarity">
    <text evidence="7">Belongs to the shikimate kinase family.</text>
</comment>
<dbReference type="GO" id="GO:0005829">
    <property type="term" value="C:cytosol"/>
    <property type="evidence" value="ECO:0007669"/>
    <property type="project" value="TreeGrafter"/>
</dbReference>
<reference evidence="8 9" key="1">
    <citation type="submission" date="2016-10" db="EMBL/GenBank/DDBJ databases">
        <authorList>
            <person name="de Groot N.N."/>
        </authorList>
    </citation>
    <scope>NUCLEOTIDE SEQUENCE [LARGE SCALE GENOMIC DNA]</scope>
    <source>
        <strain evidence="8 9">DSM 21800</strain>
    </source>
</reference>
<comment type="subunit">
    <text evidence="7">Monomer.</text>
</comment>
<evidence type="ECO:0000256" key="4">
    <source>
        <dbReference type="ARBA" id="ARBA00022777"/>
    </source>
</evidence>
<feature type="binding site" evidence="7">
    <location>
        <position position="78"/>
    </location>
    <ligand>
        <name>substrate</name>
    </ligand>
</feature>
<evidence type="ECO:0000256" key="7">
    <source>
        <dbReference type="HAMAP-Rule" id="MF_00109"/>
    </source>
</evidence>
<evidence type="ECO:0000256" key="3">
    <source>
        <dbReference type="ARBA" id="ARBA00022741"/>
    </source>
</evidence>
<dbReference type="EC" id="2.7.1.71" evidence="7"/>
<keyword evidence="6 7" id="KW-0057">Aromatic amino acid biosynthesis</keyword>
<dbReference type="GO" id="GO:0004765">
    <property type="term" value="F:shikimate kinase activity"/>
    <property type="evidence" value="ECO:0007669"/>
    <property type="project" value="UniProtKB-UniRule"/>
</dbReference>
<keyword evidence="1 7" id="KW-0028">Amino-acid biosynthesis</keyword>
<feature type="binding site" evidence="7">
    <location>
        <begin position="7"/>
        <end position="12"/>
    </location>
    <ligand>
        <name>ATP</name>
        <dbReference type="ChEBI" id="CHEBI:30616"/>
    </ligand>
</feature>
<feature type="binding site" evidence="7">
    <location>
        <position position="133"/>
    </location>
    <ligand>
        <name>substrate</name>
    </ligand>
</feature>
<comment type="pathway">
    <text evidence="7">Metabolic intermediate biosynthesis; chorismate biosynthesis; chorismate from D-erythrose 4-phosphate and phosphoenolpyruvate: step 5/7.</text>
</comment>
<comment type="catalytic activity">
    <reaction evidence="7">
        <text>shikimate + ATP = 3-phosphoshikimate + ADP + H(+)</text>
        <dbReference type="Rhea" id="RHEA:13121"/>
        <dbReference type="ChEBI" id="CHEBI:15378"/>
        <dbReference type="ChEBI" id="CHEBI:30616"/>
        <dbReference type="ChEBI" id="CHEBI:36208"/>
        <dbReference type="ChEBI" id="CHEBI:145989"/>
        <dbReference type="ChEBI" id="CHEBI:456216"/>
        <dbReference type="EC" id="2.7.1.71"/>
    </reaction>
</comment>
<keyword evidence="7" id="KW-0479">Metal-binding</keyword>
<dbReference type="PANTHER" id="PTHR21087:SF16">
    <property type="entry name" value="SHIKIMATE KINASE 1, CHLOROPLASTIC"/>
    <property type="match status" value="1"/>
</dbReference>
<feature type="binding site" evidence="7">
    <location>
        <position position="29"/>
    </location>
    <ligand>
        <name>substrate</name>
    </ligand>
</feature>
<dbReference type="GO" id="GO:0009423">
    <property type="term" value="P:chorismate biosynthetic process"/>
    <property type="evidence" value="ECO:0007669"/>
    <property type="project" value="UniProtKB-UniRule"/>
</dbReference>
<proteinExistence type="inferred from homology"/>
<evidence type="ECO:0000256" key="6">
    <source>
        <dbReference type="ARBA" id="ARBA00023141"/>
    </source>
</evidence>
<evidence type="ECO:0000256" key="2">
    <source>
        <dbReference type="ARBA" id="ARBA00022679"/>
    </source>
</evidence>
<dbReference type="InterPro" id="IPR031322">
    <property type="entry name" value="Shikimate/glucono_kinase"/>
</dbReference>
<accession>A0A1H2AJX9</accession>
<dbReference type="STRING" id="630515.SAMN04489812_6005"/>
<dbReference type="EMBL" id="LT629772">
    <property type="protein sequence ID" value="SDT46325.1"/>
    <property type="molecule type" value="Genomic_DNA"/>
</dbReference>
<keyword evidence="7" id="KW-0460">Magnesium</keyword>
<dbReference type="Gene3D" id="3.40.50.300">
    <property type="entry name" value="P-loop containing nucleotide triphosphate hydrolases"/>
    <property type="match status" value="1"/>
</dbReference>
<keyword evidence="2 7" id="KW-0808">Transferase</keyword>
<dbReference type="InterPro" id="IPR000623">
    <property type="entry name" value="Shikimate_kinase/TSH1"/>
</dbReference>
<dbReference type="SUPFAM" id="SSF52540">
    <property type="entry name" value="P-loop containing nucleoside triphosphate hydrolases"/>
    <property type="match status" value="1"/>
</dbReference>
<keyword evidence="7" id="KW-0963">Cytoplasm</keyword>
<dbReference type="UniPathway" id="UPA00053">
    <property type="reaction ID" value="UER00088"/>
</dbReference>
<name>A0A1H2AJX9_9ACTN</name>
<feature type="binding site" evidence="7">
    <location>
        <position position="53"/>
    </location>
    <ligand>
        <name>substrate</name>
    </ligand>
</feature>
<keyword evidence="5 7" id="KW-0067">ATP-binding</keyword>
<dbReference type="AlphaFoldDB" id="A0A1H2AJX9"/>
<dbReference type="GO" id="GO:0000287">
    <property type="term" value="F:magnesium ion binding"/>
    <property type="evidence" value="ECO:0007669"/>
    <property type="project" value="UniProtKB-UniRule"/>
</dbReference>
<dbReference type="HAMAP" id="MF_00109">
    <property type="entry name" value="Shikimate_kinase"/>
    <property type="match status" value="1"/>
</dbReference>